<comment type="caution">
    <text evidence="4">The sequence shown here is derived from an EMBL/GenBank/DDBJ whole genome shotgun (WGS) entry which is preliminary data.</text>
</comment>
<gene>
    <name evidence="4" type="ORF">IF651_01850</name>
</gene>
<dbReference type="Pfam" id="PF01882">
    <property type="entry name" value="DUF58"/>
    <property type="match status" value="1"/>
</dbReference>
<evidence type="ECO:0000259" key="3">
    <source>
        <dbReference type="Pfam" id="PF01882"/>
    </source>
</evidence>
<feature type="transmembrane region" description="Helical" evidence="2">
    <location>
        <begin position="20"/>
        <end position="37"/>
    </location>
</feature>
<keyword evidence="2" id="KW-0472">Membrane</keyword>
<protein>
    <submittedName>
        <fullName evidence="4">DUF58 domain-containing protein</fullName>
    </submittedName>
</protein>
<keyword evidence="2" id="KW-1133">Transmembrane helix</keyword>
<evidence type="ECO:0000313" key="5">
    <source>
        <dbReference type="Proteomes" id="UP000610846"/>
    </source>
</evidence>
<dbReference type="AlphaFoldDB" id="A0A927G6H2"/>
<dbReference type="PANTHER" id="PTHR33608">
    <property type="entry name" value="BLL2464 PROTEIN"/>
    <property type="match status" value="1"/>
</dbReference>
<dbReference type="PANTHER" id="PTHR33608:SF14">
    <property type="entry name" value="POSSIBLE CONSERVED SECRETED PROTEIN"/>
    <property type="match status" value="1"/>
</dbReference>
<name>A0A927G6H2_9MICO</name>
<dbReference type="RefSeq" id="WP_191827362.1">
    <property type="nucleotide sequence ID" value="NZ_JACYHB010000001.1"/>
</dbReference>
<dbReference type="EMBL" id="JACYHB010000001">
    <property type="protein sequence ID" value="MBD8077804.1"/>
    <property type="molecule type" value="Genomic_DNA"/>
</dbReference>
<organism evidence="4 5">
    <name type="scientific">Cellulosimicrobium arenosum</name>
    <dbReference type="NCBI Taxonomy" id="2708133"/>
    <lineage>
        <taxon>Bacteria</taxon>
        <taxon>Bacillati</taxon>
        <taxon>Actinomycetota</taxon>
        <taxon>Actinomycetes</taxon>
        <taxon>Micrococcales</taxon>
        <taxon>Promicromonosporaceae</taxon>
        <taxon>Cellulosimicrobium</taxon>
    </lineage>
</organism>
<reference evidence="4" key="1">
    <citation type="journal article" date="2018" name="Curr. Microbiol.">
        <title>Cellulosimicrobium arenosum sp. nov., Isolated from Marine Sediment Sand.</title>
        <authorList>
            <person name="Oh M."/>
            <person name="Kim J.H."/>
            <person name="Yoon J.H."/>
            <person name="Schumann P."/>
            <person name="Kim W."/>
        </authorList>
    </citation>
    <scope>NUCLEOTIDE SEQUENCE</scope>
    <source>
        <strain evidence="4">KCTC 49039</strain>
    </source>
</reference>
<feature type="domain" description="DUF58" evidence="3">
    <location>
        <begin position="199"/>
        <end position="332"/>
    </location>
</feature>
<keyword evidence="2" id="KW-0812">Transmembrane</keyword>
<evidence type="ECO:0000256" key="1">
    <source>
        <dbReference type="SAM" id="MobiDB-lite"/>
    </source>
</evidence>
<sequence length="457" mass="48618">MTSLGTAGTQAPVWRTTTTFASGVVLGVLLLGTGLVAGRADVALLGVPAILSAAWGWAHRPVGTVTAGIRLDPDAPLGVLGATLRLDAPPGAEIVRFRVLGPSRLETERVVATTSGERELALRMPSARTGVEDTFRVDHVAYGPEGVEEQGPVVTTGPRRLVLPQPVPLRRVPLASRLRGLSGPHTSRRPGDGTELRDVDTYRPGDSTRRIDWRTTARRSPGLDALSVRRTFATAEATVVLVVDSRDEVGPDLATWGGVGSQRPDEPTSLDLARHAAASVAQAVLDGGDRVALDDLGRVRRPVRPGAGRRHLRRVLHALALARPAGDPTARHRPPQVPAGAAVYLFSTLLDDEAPRLAREWHRAGYVVVVVDTLPPVTVAAAYDRVVLAWRITRLEREDRVDTLRAEGIEVVRWYTPADAGTTGGGGTAARGAFEVAAARHERRAGRGGAAPREGAR</sequence>
<dbReference type="Proteomes" id="UP000610846">
    <property type="component" value="Unassembled WGS sequence"/>
</dbReference>
<evidence type="ECO:0000256" key="2">
    <source>
        <dbReference type="SAM" id="Phobius"/>
    </source>
</evidence>
<dbReference type="InterPro" id="IPR002881">
    <property type="entry name" value="DUF58"/>
</dbReference>
<keyword evidence="5" id="KW-1185">Reference proteome</keyword>
<evidence type="ECO:0000313" key="4">
    <source>
        <dbReference type="EMBL" id="MBD8077804.1"/>
    </source>
</evidence>
<feature type="compositionally biased region" description="Basic and acidic residues" evidence="1">
    <location>
        <begin position="189"/>
        <end position="203"/>
    </location>
</feature>
<reference evidence="4" key="2">
    <citation type="submission" date="2020-09" db="EMBL/GenBank/DDBJ databases">
        <authorList>
            <person name="Yu Y."/>
        </authorList>
    </citation>
    <scope>NUCLEOTIDE SEQUENCE</scope>
    <source>
        <strain evidence="4">KCTC 49039</strain>
    </source>
</reference>
<feature type="region of interest" description="Disordered" evidence="1">
    <location>
        <begin position="176"/>
        <end position="203"/>
    </location>
</feature>
<accession>A0A927G6H2</accession>
<proteinExistence type="predicted"/>